<dbReference type="InterPro" id="IPR014717">
    <property type="entry name" value="Transl_elong_EF1B/ribsomal_bS6"/>
</dbReference>
<proteinExistence type="predicted"/>
<comment type="caution">
    <text evidence="1">The sequence shown here is derived from an EMBL/GenBank/DDBJ whole genome shotgun (WGS) entry which is preliminary data.</text>
</comment>
<accession>A0A7W5BCE5</accession>
<gene>
    <name evidence="1" type="ORF">FHS03_003666</name>
</gene>
<dbReference type="RefSeq" id="WP_183442366.1">
    <property type="nucleotide sequence ID" value="NZ_JACHXD010000010.1"/>
</dbReference>
<reference evidence="1 2" key="1">
    <citation type="submission" date="2020-08" db="EMBL/GenBank/DDBJ databases">
        <title>Genomic Encyclopedia of Type Strains, Phase III (KMG-III): the genomes of soil and plant-associated and newly described type strains.</title>
        <authorList>
            <person name="Whitman W."/>
        </authorList>
    </citation>
    <scope>NUCLEOTIDE SEQUENCE [LARGE SCALE GENOMIC DNA]</scope>
    <source>
        <strain evidence="1 2">CECT 8897</strain>
    </source>
</reference>
<dbReference type="Proteomes" id="UP000541535">
    <property type="component" value="Unassembled WGS sequence"/>
</dbReference>
<dbReference type="AlphaFoldDB" id="A0A7W5BCE5"/>
<dbReference type="EMBL" id="JACHXD010000010">
    <property type="protein sequence ID" value="MBB3120599.1"/>
    <property type="molecule type" value="Genomic_DNA"/>
</dbReference>
<evidence type="ECO:0000313" key="1">
    <source>
        <dbReference type="EMBL" id="MBB3120599.1"/>
    </source>
</evidence>
<evidence type="ECO:0000313" key="2">
    <source>
        <dbReference type="Proteomes" id="UP000541535"/>
    </source>
</evidence>
<sequence length="113" mass="12939">MRWWKAAQAHLPPHEALPEQLQLLMQAARDSGISLAKADYKPQQEARANVLRYQITLPVKAKFSNVQLFIVNALQSMPTLTLESVTFRRERIESGTVEARIQFVLLVRKAITR</sequence>
<protein>
    <submittedName>
        <fullName evidence="1">Uncharacterized protein</fullName>
    </submittedName>
</protein>
<dbReference type="Gene3D" id="3.30.70.60">
    <property type="match status" value="1"/>
</dbReference>
<organism evidence="1 2">
    <name type="scientific">Pseudoduganella violacea</name>
    <dbReference type="NCBI Taxonomy" id="1715466"/>
    <lineage>
        <taxon>Bacteria</taxon>
        <taxon>Pseudomonadati</taxon>
        <taxon>Pseudomonadota</taxon>
        <taxon>Betaproteobacteria</taxon>
        <taxon>Burkholderiales</taxon>
        <taxon>Oxalobacteraceae</taxon>
        <taxon>Telluria group</taxon>
        <taxon>Pseudoduganella</taxon>
    </lineage>
</organism>
<name>A0A7W5BCE5_9BURK</name>
<keyword evidence="2" id="KW-1185">Reference proteome</keyword>